<feature type="region of interest" description="Disordered" evidence="1">
    <location>
        <begin position="415"/>
        <end position="469"/>
    </location>
</feature>
<protein>
    <submittedName>
        <fullName evidence="2">RING-type domain-containing protein</fullName>
    </submittedName>
</protein>
<feature type="region of interest" description="Disordered" evidence="1">
    <location>
        <begin position="336"/>
        <end position="396"/>
    </location>
</feature>
<feature type="compositionally biased region" description="Low complexity" evidence="1">
    <location>
        <begin position="177"/>
        <end position="186"/>
    </location>
</feature>
<accession>A0A8H7D650</accession>
<sequence length="688" mass="74272">MPPQRDATHIAPYLTHLITHHGQITLVPGDNNGRRRKAKQRHGPREEPVRFSGAPTVPAPSVGRTSRRSQRRSRTEEQYNDSLDDIPDYPPPSFLEAISSPPVSVCPSTTTLGRFTTPRVSRHGSNSDSDSESDNSSLDIIDTGNLPRSPRPAERSPVLSQSLPRGRGILDPDPDDSVCSPSSSNSRSHRRHLSLSPLRTLFPSRNPRESGHALSAQSTPSPHSLSFSRSSPFWRSTTSLRNLTSSTPLAPSSPPSLRSESFLGSRRFFSHKGKERATNEALDAWEIVESELPAALTTPTPPEEASPVIDVSSADIPPRSPRLCSCPKSKVALLQLPPTPARERERRVPAPPPPAPALAPGEGPPIVTVRTRKPPPPPPPKKKPHPVSSPLRETDRPWGVLPELDLERAILTPLPLTPVTGSPTSSFPFSLSTEPGSPTRESNTDPDPIHYISSPTATPRSSSGASASENSISTANIITTTIPAVLCLDVPDPVFPWTRRTHHTPDFPQVEILHQPLIPSVPEGLLIDLDAAETLTPTVQQTSLTLAQPFASVSGDLDQLTPMATDLQRQSSASSVDMVPAAPLAPLMDMTDLDVLLARLENDHRDGGNYDDLWMISDIIGPATPVRTAAGPSTSTKTSVLLTGAVEVQRRRTTKDGRVKLKLALLGIAVDRCGICIRFTIAVLRGGW</sequence>
<feature type="compositionally biased region" description="Low complexity" evidence="1">
    <location>
        <begin position="453"/>
        <end position="469"/>
    </location>
</feature>
<keyword evidence="3" id="KW-1185">Reference proteome</keyword>
<gene>
    <name evidence="2" type="ORF">MVEN_00752600</name>
</gene>
<organism evidence="2 3">
    <name type="scientific">Mycena venus</name>
    <dbReference type="NCBI Taxonomy" id="2733690"/>
    <lineage>
        <taxon>Eukaryota</taxon>
        <taxon>Fungi</taxon>
        <taxon>Dikarya</taxon>
        <taxon>Basidiomycota</taxon>
        <taxon>Agaricomycotina</taxon>
        <taxon>Agaricomycetes</taxon>
        <taxon>Agaricomycetidae</taxon>
        <taxon>Agaricales</taxon>
        <taxon>Marasmiineae</taxon>
        <taxon>Mycenaceae</taxon>
        <taxon>Mycena</taxon>
    </lineage>
</organism>
<dbReference type="AlphaFoldDB" id="A0A8H7D650"/>
<reference evidence="2" key="1">
    <citation type="submission" date="2020-05" db="EMBL/GenBank/DDBJ databases">
        <title>Mycena genomes resolve the evolution of fungal bioluminescence.</title>
        <authorList>
            <person name="Tsai I.J."/>
        </authorList>
    </citation>
    <scope>NUCLEOTIDE SEQUENCE</scope>
    <source>
        <strain evidence="2">CCC161011</strain>
    </source>
</reference>
<dbReference type="OrthoDB" id="8062037at2759"/>
<name>A0A8H7D650_9AGAR</name>
<feature type="compositionally biased region" description="Acidic residues" evidence="1">
    <location>
        <begin position="78"/>
        <end position="87"/>
    </location>
</feature>
<feature type="region of interest" description="Disordered" evidence="1">
    <location>
        <begin position="295"/>
        <end position="314"/>
    </location>
</feature>
<dbReference type="Proteomes" id="UP000620124">
    <property type="component" value="Unassembled WGS sequence"/>
</dbReference>
<comment type="caution">
    <text evidence="2">The sequence shown here is derived from an EMBL/GenBank/DDBJ whole genome shotgun (WGS) entry which is preliminary data.</text>
</comment>
<evidence type="ECO:0000313" key="2">
    <source>
        <dbReference type="EMBL" id="KAF7360238.1"/>
    </source>
</evidence>
<dbReference type="EMBL" id="JACAZI010000005">
    <property type="protein sequence ID" value="KAF7360238.1"/>
    <property type="molecule type" value="Genomic_DNA"/>
</dbReference>
<feature type="compositionally biased region" description="Low complexity" evidence="1">
    <location>
        <begin position="218"/>
        <end position="230"/>
    </location>
</feature>
<feature type="region of interest" description="Disordered" evidence="1">
    <location>
        <begin position="24"/>
        <end position="230"/>
    </location>
</feature>
<evidence type="ECO:0000313" key="3">
    <source>
        <dbReference type="Proteomes" id="UP000620124"/>
    </source>
</evidence>
<feature type="compositionally biased region" description="Low complexity" evidence="1">
    <location>
        <begin position="417"/>
        <end position="435"/>
    </location>
</feature>
<evidence type="ECO:0000256" key="1">
    <source>
        <dbReference type="SAM" id="MobiDB-lite"/>
    </source>
</evidence>
<feature type="compositionally biased region" description="Low complexity" evidence="1">
    <location>
        <begin position="99"/>
        <end position="111"/>
    </location>
</feature>
<proteinExistence type="predicted"/>